<dbReference type="InterPro" id="IPR027417">
    <property type="entry name" value="P-loop_NTPase"/>
</dbReference>
<feature type="region of interest" description="Disordered" evidence="1">
    <location>
        <begin position="74"/>
        <end position="94"/>
    </location>
</feature>
<dbReference type="SUPFAM" id="SSF52540">
    <property type="entry name" value="P-loop containing nucleoside triphosphate hydrolases"/>
    <property type="match status" value="1"/>
</dbReference>
<comment type="caution">
    <text evidence="2">The sequence shown here is derived from an EMBL/GenBank/DDBJ whole genome shotgun (WGS) entry which is preliminary data.</text>
</comment>
<accession>A0A4D9EEX9</accession>
<feature type="compositionally biased region" description="Basic and acidic residues" evidence="1">
    <location>
        <begin position="944"/>
        <end position="953"/>
    </location>
</feature>
<dbReference type="InterPro" id="IPR026302">
    <property type="entry name" value="NEDD4-bd_p2"/>
</dbReference>
<keyword evidence="3" id="KW-1185">Reference proteome</keyword>
<dbReference type="Proteomes" id="UP000297703">
    <property type="component" value="Unassembled WGS sequence"/>
</dbReference>
<dbReference type="PANTHER" id="PTHR13308">
    <property type="entry name" value="NEDD4-BINDING PROTEIN 2-LIKE 1"/>
    <property type="match status" value="1"/>
</dbReference>
<organism evidence="2 3">
    <name type="scientific">Platysternon megacephalum</name>
    <name type="common">big-headed turtle</name>
    <dbReference type="NCBI Taxonomy" id="55544"/>
    <lineage>
        <taxon>Eukaryota</taxon>
        <taxon>Metazoa</taxon>
        <taxon>Chordata</taxon>
        <taxon>Craniata</taxon>
        <taxon>Vertebrata</taxon>
        <taxon>Euteleostomi</taxon>
        <taxon>Archelosauria</taxon>
        <taxon>Testudinata</taxon>
        <taxon>Testudines</taxon>
        <taxon>Cryptodira</taxon>
        <taxon>Durocryptodira</taxon>
        <taxon>Testudinoidea</taxon>
        <taxon>Platysternidae</taxon>
        <taxon>Platysternon</taxon>
    </lineage>
</organism>
<reference evidence="2 3" key="2">
    <citation type="submission" date="2019-04" db="EMBL/GenBank/DDBJ databases">
        <title>The genome sequence of big-headed turtle.</title>
        <authorList>
            <person name="Gong S."/>
        </authorList>
    </citation>
    <scope>NUCLEOTIDE SEQUENCE [LARGE SCALE GENOMIC DNA]</scope>
    <source>
        <strain evidence="2">DO16091913</strain>
        <tissue evidence="2">Muscle</tissue>
    </source>
</reference>
<dbReference type="Gene3D" id="3.40.50.300">
    <property type="entry name" value="P-loop containing nucleotide triphosphate hydrolases"/>
    <property type="match status" value="1"/>
</dbReference>
<sequence>MLHAECKVRPLECQDEMTIEPCSKKIKSTEEAHDKSCDDGFQGSLMKTDTERINKKWIPLYISDDQGKQEVQQKENENTDVLETSSEEFPGNRPGIIESTHSTIMQSVNLPIKDTEVTENKCPFITEKVDEANIKETSKKSFTVNGGEVEAEEHGTSKVFIGPVYRPVEENKQNETRNFTKFSTGKEKQNAVLGHRNDKEEANKIQTLSCDVSEIDDELCQFYKEIQQLESDKDELEGHLQEKETESSQERFIPCNKYSQSSHKDEQDTCYSRTQSYYDHEQCFYHEPSGQKTGNEPKCFGNETNGWRSENHFNWQANSKFWNHSVPQFRPGCQPTQSFIIPQGPLPPRFNHHLDVQTLNSTPHQPNTLHPQNDGLPHKNYAGYHGNSGSTNRSCPLFDQNNSYAGHIGIHSMQVSRNGYSDQDGCMNNGFCETREECWKDPRTYQIEGIHNFNFQQFSEDKLCKSQKLLLILRGLPGSGKTTLSHILLGQNRDGVVFSTDDYFRQQDGYTYNVAQLGDAHDWNQKRAKQAMDQGRSPIIIDNTNTQAWEMKPYVETALGKGYRVEFHEPDTWWKFDPEELEKRNKHGVPREKIAQMLERYEYQMSISVVMNSVEPPHKNTQRPPPQRRQRETDIKKKPGHRLSKAKQRKKRKRNRKMKHDHIKITEKKSDGAPCHLIPDDQETSDSEEEDSEEENRKSVFTFNGDPGDEGCEDRFNGDCNESPKSTKHQTGSLPIAVSETSATLASPVKSDLFTEDDGPFLINLTSAPNKNLIEFEHTLDDQVVDHNQNKNLMVNESNSLDTNDHSSVLDTEYNSKENSSMMLNNQDELTSDQIECEPDLESKLLNVSNGKKETLSPQHDLKTSEICVVLPDKTMKDRQTSKRNEKNPWAFFSIDLTDVQFQLGSDRSGSCSWPEGAHKFICEQRPKRVRRPKQTYPDSTVEQTHESNEEFEKETSLQTLIEESGSVTHCGLQSSPIDKVHNISFIESGVTVTNCLTKVNVPSNVGTPVPSKKKGRCKRIFNLAPNFHLPRQIAVSTKEGRKDVLLMDDNLSENVLKTEQERISNKDNGKKSEQNLEFQEHLAPSNNDVTHSSLNHGVGSLFHSSQLGQSLCLSKKAVSSPAQKFPSSFCIVSSTSKKQITTFKQEKILDKKEGEREQFSSELTNSQPDILCSVKVTSDCPTYPNVFESCGEDMHKADESKQSQSSQIEANQDTLNTKSNFLGLPLSLGFAFQLVDLFGSPGFPLESLLPDDYIVPLDWKTSKKIHLLWKTSVERKQKKNGLQNGNSLAVGANTVEDTNKDCQKSQESYVKLPETNLYQDVVEENSVTYPDNKHLYNVSTNLECHLKQKKST</sequence>
<evidence type="ECO:0000313" key="3">
    <source>
        <dbReference type="Proteomes" id="UP000297703"/>
    </source>
</evidence>
<dbReference type="GO" id="GO:0005634">
    <property type="term" value="C:nucleus"/>
    <property type="evidence" value="ECO:0007669"/>
    <property type="project" value="TreeGrafter"/>
</dbReference>
<feature type="compositionally biased region" description="Basic residues" evidence="1">
    <location>
        <begin position="638"/>
        <end position="662"/>
    </location>
</feature>
<dbReference type="Pfam" id="PF13671">
    <property type="entry name" value="AAA_33"/>
    <property type="match status" value="1"/>
</dbReference>
<feature type="compositionally biased region" description="Acidic residues" evidence="1">
    <location>
        <begin position="680"/>
        <end position="694"/>
    </location>
</feature>
<dbReference type="PANTHER" id="PTHR13308:SF23">
    <property type="entry name" value="NEDD4-BINDING PROTEIN 2-LIKE 2"/>
    <property type="match status" value="1"/>
</dbReference>
<proteinExistence type="predicted"/>
<dbReference type="OrthoDB" id="3231855at2759"/>
<feature type="region of interest" description="Disordered" evidence="1">
    <location>
        <begin position="931"/>
        <end position="953"/>
    </location>
</feature>
<evidence type="ECO:0000313" key="2">
    <source>
        <dbReference type="EMBL" id="TFK06168.1"/>
    </source>
</evidence>
<evidence type="ECO:0000256" key="1">
    <source>
        <dbReference type="SAM" id="MobiDB-lite"/>
    </source>
</evidence>
<feature type="region of interest" description="Disordered" evidence="1">
    <location>
        <begin position="613"/>
        <end position="715"/>
    </location>
</feature>
<name>A0A4D9EEX9_9SAUR</name>
<dbReference type="GO" id="GO:0003714">
    <property type="term" value="F:transcription corepressor activity"/>
    <property type="evidence" value="ECO:0007669"/>
    <property type="project" value="TreeGrafter"/>
</dbReference>
<gene>
    <name evidence="2" type="ORF">DR999_PMT11094</name>
</gene>
<dbReference type="EMBL" id="QXTE01000100">
    <property type="protein sequence ID" value="TFK06168.1"/>
    <property type="molecule type" value="Genomic_DNA"/>
</dbReference>
<protein>
    <submittedName>
        <fullName evidence="2">Tetratricopeptide repeat protein 38-like</fullName>
    </submittedName>
</protein>
<dbReference type="STRING" id="55544.A0A4D9EEX9"/>
<dbReference type="GO" id="GO:0000122">
    <property type="term" value="P:negative regulation of transcription by RNA polymerase II"/>
    <property type="evidence" value="ECO:0007669"/>
    <property type="project" value="TreeGrafter"/>
</dbReference>
<reference evidence="2 3" key="1">
    <citation type="submission" date="2019-04" db="EMBL/GenBank/DDBJ databases">
        <title>Draft genome of the big-headed turtle Platysternon megacephalum.</title>
        <authorList>
            <person name="Gong S."/>
        </authorList>
    </citation>
    <scope>NUCLEOTIDE SEQUENCE [LARGE SCALE GENOMIC DNA]</scope>
    <source>
        <strain evidence="2">DO16091913</strain>
        <tissue evidence="2">Muscle</tissue>
    </source>
</reference>